<dbReference type="RefSeq" id="WP_369228342.1">
    <property type="nucleotide sequence ID" value="NZ_CP163441.1"/>
</dbReference>
<accession>A0AB39R1M9</accession>
<protein>
    <submittedName>
        <fullName evidence="1">Uncharacterized protein</fullName>
    </submittedName>
</protein>
<organism evidence="1">
    <name type="scientific">Streptomyces sp. R39</name>
    <dbReference type="NCBI Taxonomy" id="3238631"/>
    <lineage>
        <taxon>Bacteria</taxon>
        <taxon>Bacillati</taxon>
        <taxon>Actinomycetota</taxon>
        <taxon>Actinomycetes</taxon>
        <taxon>Kitasatosporales</taxon>
        <taxon>Streptomycetaceae</taxon>
        <taxon>Streptomyces</taxon>
    </lineage>
</organism>
<dbReference type="EMBL" id="CP163441">
    <property type="protein sequence ID" value="XDQ49800.1"/>
    <property type="molecule type" value="Genomic_DNA"/>
</dbReference>
<sequence length="61" mass="6727">MRGLYVFAHDDQYGKAPARQLLDRITVKGPGHATARSFNDYQVDVHEAGLPEDVTLTTLIG</sequence>
<gene>
    <name evidence="1" type="ORF">AB5J52_42185</name>
</gene>
<dbReference type="AlphaFoldDB" id="A0AB39R1M9"/>
<name>A0AB39R1M9_9ACTN</name>
<proteinExistence type="predicted"/>
<evidence type="ECO:0000313" key="1">
    <source>
        <dbReference type="EMBL" id="XDQ49800.1"/>
    </source>
</evidence>
<reference evidence="1" key="1">
    <citation type="submission" date="2024-07" db="EMBL/GenBank/DDBJ databases">
        <authorList>
            <person name="Yu S.T."/>
        </authorList>
    </citation>
    <scope>NUCLEOTIDE SEQUENCE</scope>
    <source>
        <strain evidence="1">R39</strain>
    </source>
</reference>